<organism evidence="2">
    <name type="scientific">Ignisphaera aggregans</name>
    <dbReference type="NCBI Taxonomy" id="334771"/>
    <lineage>
        <taxon>Archaea</taxon>
        <taxon>Thermoproteota</taxon>
        <taxon>Thermoprotei</taxon>
        <taxon>Desulfurococcales</taxon>
        <taxon>Desulfurococcaceae</taxon>
        <taxon>Ignisphaera</taxon>
    </lineage>
</organism>
<gene>
    <name evidence="2" type="ORF">ENU08_03300</name>
    <name evidence="1" type="ORF">ENU41_02755</name>
</gene>
<dbReference type="EMBL" id="DTBD01000024">
    <property type="protein sequence ID" value="HGQ64249.1"/>
    <property type="molecule type" value="Genomic_DNA"/>
</dbReference>
<name>A0A7C4NKU9_9CREN</name>
<comment type="caution">
    <text evidence="2">The sequence shown here is derived from an EMBL/GenBank/DDBJ whole genome shotgun (WGS) entry which is preliminary data.</text>
</comment>
<evidence type="ECO:0000313" key="2">
    <source>
        <dbReference type="EMBL" id="HGQ64249.1"/>
    </source>
</evidence>
<sequence>MASLRFLEEASKRVEPVYAQGFFYVSLGYISYYLVFDYSDPYGYYETVLREEKLFNDEVSKLWANMQSFLDDEQVVVNNVRVRPRVTMIDIIFRGSKRRPSIVFCIRFKAPVRIGLNVYENRYGSEVVEYDYVAYWVFPPGSRILRVDMGSGEEEWDIVGKNILAIYGYKGKKTGGYEFIEFEIKDKPAPGEEGDQG</sequence>
<protein>
    <submittedName>
        <fullName evidence="2">Uncharacterized protein</fullName>
    </submittedName>
</protein>
<accession>A0A7C4NKU9</accession>
<proteinExistence type="predicted"/>
<dbReference type="AlphaFoldDB" id="A0A7C4NKU9"/>
<evidence type="ECO:0000313" key="1">
    <source>
        <dbReference type="EMBL" id="HGQ35581.1"/>
    </source>
</evidence>
<reference evidence="2" key="1">
    <citation type="journal article" date="2020" name="mSystems">
        <title>Genome- and Community-Level Interaction Insights into Carbon Utilization and Element Cycling Functions of Hydrothermarchaeota in Hydrothermal Sediment.</title>
        <authorList>
            <person name="Zhou Z."/>
            <person name="Liu Y."/>
            <person name="Xu W."/>
            <person name="Pan J."/>
            <person name="Luo Z.H."/>
            <person name="Li M."/>
        </authorList>
    </citation>
    <scope>NUCLEOTIDE SEQUENCE [LARGE SCALE GENOMIC DNA]</scope>
    <source>
        <strain evidence="2">SpSt-637</strain>
        <strain evidence="1">SpSt-667</strain>
    </source>
</reference>
<dbReference type="EMBL" id="DTCK01000014">
    <property type="protein sequence ID" value="HGQ35581.1"/>
    <property type="molecule type" value="Genomic_DNA"/>
</dbReference>